<feature type="compositionally biased region" description="Basic and acidic residues" evidence="1">
    <location>
        <begin position="783"/>
        <end position="792"/>
    </location>
</feature>
<organism evidence="2 3">
    <name type="scientific">Favolaschia claudopus</name>
    <dbReference type="NCBI Taxonomy" id="2862362"/>
    <lineage>
        <taxon>Eukaryota</taxon>
        <taxon>Fungi</taxon>
        <taxon>Dikarya</taxon>
        <taxon>Basidiomycota</taxon>
        <taxon>Agaricomycotina</taxon>
        <taxon>Agaricomycetes</taxon>
        <taxon>Agaricomycetidae</taxon>
        <taxon>Agaricales</taxon>
        <taxon>Marasmiineae</taxon>
        <taxon>Mycenaceae</taxon>
        <taxon>Favolaschia</taxon>
    </lineage>
</organism>
<feature type="compositionally biased region" description="Low complexity" evidence="1">
    <location>
        <begin position="472"/>
        <end position="499"/>
    </location>
</feature>
<feature type="compositionally biased region" description="Low complexity" evidence="1">
    <location>
        <begin position="355"/>
        <end position="376"/>
    </location>
</feature>
<feature type="compositionally biased region" description="Pro residues" evidence="1">
    <location>
        <begin position="546"/>
        <end position="555"/>
    </location>
</feature>
<feature type="compositionally biased region" description="Low complexity" evidence="1">
    <location>
        <begin position="602"/>
        <end position="621"/>
    </location>
</feature>
<protein>
    <recommendedName>
        <fullName evidence="4">PWWP domain-containing protein</fullName>
    </recommendedName>
</protein>
<evidence type="ECO:0000256" key="1">
    <source>
        <dbReference type="SAM" id="MobiDB-lite"/>
    </source>
</evidence>
<dbReference type="EMBL" id="JAWWNJ010000205">
    <property type="protein sequence ID" value="KAK6971785.1"/>
    <property type="molecule type" value="Genomic_DNA"/>
</dbReference>
<accession>A0AAV9Z575</accession>
<evidence type="ECO:0000313" key="3">
    <source>
        <dbReference type="Proteomes" id="UP001362999"/>
    </source>
</evidence>
<feature type="region of interest" description="Disordered" evidence="1">
    <location>
        <begin position="201"/>
        <end position="233"/>
    </location>
</feature>
<feature type="compositionally biased region" description="Basic and acidic residues" evidence="1">
    <location>
        <begin position="800"/>
        <end position="811"/>
    </location>
</feature>
<evidence type="ECO:0000313" key="2">
    <source>
        <dbReference type="EMBL" id="KAK6971785.1"/>
    </source>
</evidence>
<dbReference type="PANTHER" id="PTHR45725:SF1">
    <property type="entry name" value="DISHEVELLED ASSOCIATED ACTIVATOR OF MORPHOGENESIS, ISOFORM D"/>
    <property type="match status" value="1"/>
</dbReference>
<evidence type="ECO:0008006" key="4">
    <source>
        <dbReference type="Google" id="ProtNLM"/>
    </source>
</evidence>
<dbReference type="InterPro" id="IPR051425">
    <property type="entry name" value="Formin_Homology"/>
</dbReference>
<feature type="region of interest" description="Disordered" evidence="1">
    <location>
        <begin position="161"/>
        <end position="181"/>
    </location>
</feature>
<feature type="compositionally biased region" description="Basic and acidic residues" evidence="1">
    <location>
        <begin position="862"/>
        <end position="902"/>
    </location>
</feature>
<feature type="compositionally biased region" description="Low complexity" evidence="1">
    <location>
        <begin position="822"/>
        <end position="837"/>
    </location>
</feature>
<feature type="region of interest" description="Disordered" evidence="1">
    <location>
        <begin position="353"/>
        <end position="414"/>
    </location>
</feature>
<keyword evidence="3" id="KW-1185">Reference proteome</keyword>
<name>A0AAV9Z575_9AGAR</name>
<dbReference type="PANTHER" id="PTHR45725">
    <property type="entry name" value="FORMIN HOMOLOGY 2 FAMILY MEMBER"/>
    <property type="match status" value="1"/>
</dbReference>
<feature type="compositionally biased region" description="Low complexity" evidence="1">
    <location>
        <begin position="556"/>
        <end position="579"/>
    </location>
</feature>
<reference evidence="2 3" key="1">
    <citation type="journal article" date="2024" name="J Genomics">
        <title>Draft genome sequencing and assembly of Favolaschia claudopus CIRM-BRFM 2984 isolated from oak limbs.</title>
        <authorList>
            <person name="Navarro D."/>
            <person name="Drula E."/>
            <person name="Chaduli D."/>
            <person name="Cazenave R."/>
            <person name="Ahrendt S."/>
            <person name="Wang J."/>
            <person name="Lipzen A."/>
            <person name="Daum C."/>
            <person name="Barry K."/>
            <person name="Grigoriev I.V."/>
            <person name="Favel A."/>
            <person name="Rosso M.N."/>
            <person name="Martin F."/>
        </authorList>
    </citation>
    <scope>NUCLEOTIDE SEQUENCE [LARGE SCALE GENOMIC DNA]</scope>
    <source>
        <strain evidence="2 3">CIRM-BRFM 2984</strain>
    </source>
</reference>
<gene>
    <name evidence="2" type="ORF">R3P38DRAFT_3241885</name>
</gene>
<feature type="region of interest" description="Disordered" evidence="1">
    <location>
        <begin position="783"/>
        <end position="913"/>
    </location>
</feature>
<sequence>MGRGRKSQQPPDKLEYLESHLPEYLAKRPNLGTFWGKVERGWAAKWPAAVALGLPLLDSSGVAIEASARTAQEQLALATAEEKDRNAMHNWFMNRAAKEKKELNSNQLPSSSNGTLQEIMGALGTGQRTRRLQRREIWQKRNPELVAAKLKEAGYAELMGSSFDEETETERRERVSQGRKAQGALKYELVTRLMNEASEEEMAAVEERYQKQEKSSKSKAPADRSPEELQRGIDKVGPLLKNVHKYVERTTGLVGGTMLVGPIPNLGGKIGTQTYCHGVTAAGHTLDQAHSEWTNQVIKPLQQFGKKVFDHQTRRERAIRTEDDLESDGLASRNTGERAAAAVDVISAQIDAPISSTPESQSRTSPTTPTPVSTSSEALNNGEQAAPLSSDESGRSTTLFWPGETDFDQDFEENQFPPLDPELGHVPLSEELLASMYAFSEYPMHATGSSGTFVDHAVPSSISGDTPPGDCSAHSLPPSTTTSLNPPATPEAQPEPASPRTQPSVNAILSFPPPDTTWVFPPPVSSSFSARLAPSTPTSFARHPPHAPASAPPAARPLMGLGGLLRPTSISTPSTPTRTQLPHQVAKPSPLRHAHSVLLPNASTSAPPTPPVTSVSPSPSTIALTSDPQAPPATPPTTVVGPVPASTVPATPVVMSAPAAPSSALPAPAVASGMTAIPAASPVVPMTTVTHVRSALTADDFPERRCRDAAQDVEEVAGADAEEVAEGQEEEVEEPGLDVEEEQEEEVEEPGLEEAEALGVEMQTLGGRIWKVGTVSRQHVQEIRARERERDNAAAAAQQVKDKAARDRDHGIYVLPPPPPGNAASSSAGPAALGARAPPREPEVLGTRKRKTTAGYVAPKKRTLEEIREDAVKRKQLKEAEKVAQKEAAKKEAAKRKADAENIRPGPSKKQRR</sequence>
<feature type="region of interest" description="Disordered" evidence="1">
    <location>
        <begin position="527"/>
        <end position="637"/>
    </location>
</feature>
<dbReference type="AlphaFoldDB" id="A0AAV9Z575"/>
<feature type="region of interest" description="Disordered" evidence="1">
    <location>
        <begin position="721"/>
        <end position="754"/>
    </location>
</feature>
<feature type="compositionally biased region" description="Basic and acidic residues" evidence="1">
    <location>
        <begin position="205"/>
        <end position="233"/>
    </location>
</feature>
<comment type="caution">
    <text evidence="2">The sequence shown here is derived from an EMBL/GenBank/DDBJ whole genome shotgun (WGS) entry which is preliminary data.</text>
</comment>
<feature type="region of interest" description="Disordered" evidence="1">
    <location>
        <begin position="457"/>
        <end position="505"/>
    </location>
</feature>
<proteinExistence type="predicted"/>
<dbReference type="Proteomes" id="UP001362999">
    <property type="component" value="Unassembled WGS sequence"/>
</dbReference>